<dbReference type="Gene3D" id="1.10.10.10">
    <property type="entry name" value="Winged helix-like DNA-binding domain superfamily/Winged helix DNA-binding domain"/>
    <property type="match status" value="1"/>
</dbReference>
<name>A0A6B0SIF1_9EURY</name>
<dbReference type="InterPro" id="IPR036390">
    <property type="entry name" value="WH_DNA-bd_sf"/>
</dbReference>
<evidence type="ECO:0000259" key="2">
    <source>
        <dbReference type="Pfam" id="PF25213"/>
    </source>
</evidence>
<dbReference type="InterPro" id="IPR036388">
    <property type="entry name" value="WH-like_DNA-bd_sf"/>
</dbReference>
<gene>
    <name evidence="3" type="ORF">GRX66_01145</name>
</gene>
<dbReference type="AlphaFoldDB" id="A0A6B0SIF1"/>
<proteinExistence type="predicted"/>
<dbReference type="InterPro" id="IPR013561">
    <property type="entry name" value="FilR1_middle_dom"/>
</dbReference>
<organism evidence="3 4">
    <name type="scientific">Halobacterium bonnevillei</name>
    <dbReference type="NCBI Taxonomy" id="2692200"/>
    <lineage>
        <taxon>Archaea</taxon>
        <taxon>Methanobacteriati</taxon>
        <taxon>Methanobacteriota</taxon>
        <taxon>Stenosarchaea group</taxon>
        <taxon>Halobacteria</taxon>
        <taxon>Halobacteriales</taxon>
        <taxon>Halobacteriaceae</taxon>
        <taxon>Halobacterium</taxon>
    </lineage>
</organism>
<dbReference type="RefSeq" id="WP_159524866.1">
    <property type="nucleotide sequence ID" value="NZ_WUUU01000003.1"/>
</dbReference>
<dbReference type="InterPro" id="IPR057527">
    <property type="entry name" value="HVO_A0261-like_N"/>
</dbReference>
<dbReference type="Proteomes" id="UP000471521">
    <property type="component" value="Unassembled WGS sequence"/>
</dbReference>
<reference evidence="3 4" key="1">
    <citation type="submission" date="2019-12" db="EMBL/GenBank/DDBJ databases">
        <title>Isolation and characterization of three novel carbon monoxide-oxidizing members of Halobacteria from salione crusts and soils.</title>
        <authorList>
            <person name="Myers M.R."/>
            <person name="King G.M."/>
        </authorList>
    </citation>
    <scope>NUCLEOTIDE SEQUENCE [LARGE SCALE GENOMIC DNA]</scope>
    <source>
        <strain evidence="3 4">PCN9</strain>
    </source>
</reference>
<sequence>MDAALDDVAFLANSENRVAVFELLVEAPRSRNKINEQVDASRVTIARILDELEAREWIRRSGQEYRATPLGTWVYDEFSGLVAEIAAEQRLRGPLQHFPSDLLTFDVRCLRDAEILCPDGSDATAIVRRIVEFHRSGDRIRGVARTVAPVFIENQRELTVQGDTSLELVITPDILDTIRGHPPSMRRFRDMVEAETTSWFVHEDIPISVGIVDGAVGMNLTDEDGVLKGGLLTDDDTVHSWAVDLFESCREQARPVDPDAITA</sequence>
<dbReference type="Pfam" id="PF25213">
    <property type="entry name" value="HVO_A0261_N"/>
    <property type="match status" value="1"/>
</dbReference>
<evidence type="ECO:0000313" key="4">
    <source>
        <dbReference type="Proteomes" id="UP000471521"/>
    </source>
</evidence>
<keyword evidence="4" id="KW-1185">Reference proteome</keyword>
<dbReference type="OrthoDB" id="330490at2157"/>
<comment type="caution">
    <text evidence="3">The sequence shown here is derived from an EMBL/GenBank/DDBJ whole genome shotgun (WGS) entry which is preliminary data.</text>
</comment>
<evidence type="ECO:0000313" key="3">
    <source>
        <dbReference type="EMBL" id="MXR19273.1"/>
    </source>
</evidence>
<dbReference type="EMBL" id="WUUU01000003">
    <property type="protein sequence ID" value="MXR19273.1"/>
    <property type="molecule type" value="Genomic_DNA"/>
</dbReference>
<dbReference type="SUPFAM" id="SSF46785">
    <property type="entry name" value="Winged helix' DNA-binding domain"/>
    <property type="match status" value="1"/>
</dbReference>
<feature type="domain" description="Methanogenesis regulatory protein FilR1 middle" evidence="1">
    <location>
        <begin position="125"/>
        <end position="252"/>
    </location>
</feature>
<feature type="domain" description="HVO-A0261-like N-terminal" evidence="2">
    <location>
        <begin position="6"/>
        <end position="90"/>
    </location>
</feature>
<evidence type="ECO:0000259" key="1">
    <source>
        <dbReference type="Pfam" id="PF08350"/>
    </source>
</evidence>
<dbReference type="Pfam" id="PF08350">
    <property type="entry name" value="FilR1_middle"/>
    <property type="match status" value="1"/>
</dbReference>
<accession>A0A6B0SIF1</accession>
<protein>
    <submittedName>
        <fullName evidence="3">Uncharacterized protein</fullName>
    </submittedName>
</protein>